<organism evidence="2 3">
    <name type="scientific">Sediminihabitans luteus</name>
    <dbReference type="NCBI Taxonomy" id="1138585"/>
    <lineage>
        <taxon>Bacteria</taxon>
        <taxon>Bacillati</taxon>
        <taxon>Actinomycetota</taxon>
        <taxon>Actinomycetes</taxon>
        <taxon>Micrococcales</taxon>
        <taxon>Cellulomonadaceae</taxon>
        <taxon>Sediminihabitans</taxon>
    </lineage>
</organism>
<dbReference type="Pfam" id="PF12028">
    <property type="entry name" value="DUF3515"/>
    <property type="match status" value="1"/>
</dbReference>
<dbReference type="Proteomes" id="UP000231693">
    <property type="component" value="Unassembled WGS sequence"/>
</dbReference>
<comment type="caution">
    <text evidence="2">The sequence shown here is derived from an EMBL/GenBank/DDBJ whole genome shotgun (WGS) entry which is preliminary data.</text>
</comment>
<accession>A0A2M9CPI2</accession>
<evidence type="ECO:0000313" key="2">
    <source>
        <dbReference type="EMBL" id="PJJ73807.1"/>
    </source>
</evidence>
<name>A0A2M9CPI2_9CELL</name>
<sequence length="207" mass="20971">MTPGGPGFGSARPDRYRGGVHAAATSRPRATPGPRAGRRTRAALVAVAGSALLAACTPTIGVPVAEHATEPICAEVILAMPDVVGGMEKTRTNAQATTAWGEPGAAVTARCGVEAPEPTAEAPCLSVPSDAGTVDWLAAPDDEGTWTFVTYGRDPAVEIKVPPTVTDDQSASFVADLNRAVQRVPQTSSCVGLGDVPTPDETGAATS</sequence>
<evidence type="ECO:0000256" key="1">
    <source>
        <dbReference type="SAM" id="MobiDB-lite"/>
    </source>
</evidence>
<gene>
    <name evidence="2" type="ORF">CLV28_1288</name>
</gene>
<dbReference type="InterPro" id="IPR021903">
    <property type="entry name" value="DUF3515"/>
</dbReference>
<proteinExistence type="predicted"/>
<reference evidence="2 3" key="1">
    <citation type="submission" date="2017-11" db="EMBL/GenBank/DDBJ databases">
        <title>Genomic Encyclopedia of Archaeal and Bacterial Type Strains, Phase II (KMG-II): From Individual Species to Whole Genera.</title>
        <authorList>
            <person name="Goeker M."/>
        </authorList>
    </citation>
    <scope>NUCLEOTIDE SEQUENCE [LARGE SCALE GENOMIC DNA]</scope>
    <source>
        <strain evidence="2 3">DSM 25478</strain>
    </source>
</reference>
<dbReference type="OrthoDB" id="4331648at2"/>
<protein>
    <submittedName>
        <fullName evidence="2">Uncharacterized protein DUF3515</fullName>
    </submittedName>
</protein>
<feature type="compositionally biased region" description="Low complexity" evidence="1">
    <location>
        <begin position="22"/>
        <end position="35"/>
    </location>
</feature>
<keyword evidence="3" id="KW-1185">Reference proteome</keyword>
<dbReference type="EMBL" id="PGFE01000002">
    <property type="protein sequence ID" value="PJJ73807.1"/>
    <property type="molecule type" value="Genomic_DNA"/>
</dbReference>
<feature type="region of interest" description="Disordered" evidence="1">
    <location>
        <begin position="1"/>
        <end position="38"/>
    </location>
</feature>
<dbReference type="AlphaFoldDB" id="A0A2M9CPI2"/>
<evidence type="ECO:0000313" key="3">
    <source>
        <dbReference type="Proteomes" id="UP000231693"/>
    </source>
</evidence>